<evidence type="ECO:0000313" key="2">
    <source>
        <dbReference type="Proteomes" id="UP001177021"/>
    </source>
</evidence>
<reference evidence="1" key="1">
    <citation type="submission" date="2023-10" db="EMBL/GenBank/DDBJ databases">
        <authorList>
            <person name="Rodriguez Cubillos JULIANA M."/>
            <person name="De Vega J."/>
        </authorList>
    </citation>
    <scope>NUCLEOTIDE SEQUENCE</scope>
</reference>
<organism evidence="1 2">
    <name type="scientific">Trifolium pratense</name>
    <name type="common">Red clover</name>
    <dbReference type="NCBI Taxonomy" id="57577"/>
    <lineage>
        <taxon>Eukaryota</taxon>
        <taxon>Viridiplantae</taxon>
        <taxon>Streptophyta</taxon>
        <taxon>Embryophyta</taxon>
        <taxon>Tracheophyta</taxon>
        <taxon>Spermatophyta</taxon>
        <taxon>Magnoliopsida</taxon>
        <taxon>eudicotyledons</taxon>
        <taxon>Gunneridae</taxon>
        <taxon>Pentapetalae</taxon>
        <taxon>rosids</taxon>
        <taxon>fabids</taxon>
        <taxon>Fabales</taxon>
        <taxon>Fabaceae</taxon>
        <taxon>Papilionoideae</taxon>
        <taxon>50 kb inversion clade</taxon>
        <taxon>NPAAA clade</taxon>
        <taxon>Hologalegina</taxon>
        <taxon>IRL clade</taxon>
        <taxon>Trifolieae</taxon>
        <taxon>Trifolium</taxon>
    </lineage>
</organism>
<protein>
    <submittedName>
        <fullName evidence="1">Uncharacterized protein</fullName>
    </submittedName>
</protein>
<dbReference type="EMBL" id="CASHSV030000716">
    <property type="protein sequence ID" value="CAJ2674917.1"/>
    <property type="molecule type" value="Genomic_DNA"/>
</dbReference>
<keyword evidence="2" id="KW-1185">Reference proteome</keyword>
<evidence type="ECO:0000313" key="1">
    <source>
        <dbReference type="EMBL" id="CAJ2674917.1"/>
    </source>
</evidence>
<accession>A0ACB0LZ86</accession>
<dbReference type="Proteomes" id="UP001177021">
    <property type="component" value="Unassembled WGS sequence"/>
</dbReference>
<sequence length="80" mass="9355">MHFSGGHNKCIKDYWLWIQISFVSSHHKVPLSTSLRVDSVKSIVSNANRPTNQLKTIIERPKYDKVYLDEVNSNQVQIQW</sequence>
<proteinExistence type="predicted"/>
<comment type="caution">
    <text evidence="1">The sequence shown here is derived from an EMBL/GenBank/DDBJ whole genome shotgun (WGS) entry which is preliminary data.</text>
</comment>
<gene>
    <name evidence="1" type="ORF">MILVUS5_LOCUS38060</name>
</gene>
<name>A0ACB0LZ86_TRIPR</name>